<dbReference type="CDD" id="cd04488">
    <property type="entry name" value="RecG_wedge_OBF"/>
    <property type="match status" value="1"/>
</dbReference>
<dbReference type="InterPro" id="IPR047112">
    <property type="entry name" value="RecG/Mfd"/>
</dbReference>
<accession>X1E0M7</accession>
<name>X1E0M7_9ZZZZ</name>
<dbReference type="SUPFAM" id="SSF50249">
    <property type="entry name" value="Nucleic acid-binding proteins"/>
    <property type="match status" value="1"/>
</dbReference>
<dbReference type="Gene3D" id="3.40.50.300">
    <property type="entry name" value="P-loop containing nucleotide triphosphate hydrolases"/>
    <property type="match status" value="1"/>
</dbReference>
<comment type="caution">
    <text evidence="5">The sequence shown here is derived from an EMBL/GenBank/DDBJ whole genome shotgun (WGS) entry which is preliminary data.</text>
</comment>
<evidence type="ECO:0000313" key="5">
    <source>
        <dbReference type="EMBL" id="GAH26077.1"/>
    </source>
</evidence>
<evidence type="ECO:0000256" key="2">
    <source>
        <dbReference type="ARBA" id="ARBA00022806"/>
    </source>
</evidence>
<dbReference type="Gene3D" id="2.40.50.140">
    <property type="entry name" value="Nucleic acid-binding proteins"/>
    <property type="match status" value="1"/>
</dbReference>
<keyword evidence="2" id="KW-0067">ATP-binding</keyword>
<feature type="non-terminal residue" evidence="5">
    <location>
        <position position="399"/>
    </location>
</feature>
<dbReference type="Pfam" id="PF17191">
    <property type="entry name" value="RecG_wedge"/>
    <property type="match status" value="1"/>
</dbReference>
<dbReference type="PANTHER" id="PTHR47964:SF1">
    <property type="entry name" value="ATP-DEPENDENT DNA HELICASE HOMOLOG RECG, CHLOROPLASTIC"/>
    <property type="match status" value="1"/>
</dbReference>
<proteinExistence type="predicted"/>
<dbReference type="SUPFAM" id="SSF52540">
    <property type="entry name" value="P-loop containing nucleoside triphosphate hydrolases"/>
    <property type="match status" value="1"/>
</dbReference>
<dbReference type="GO" id="GO:0003678">
    <property type="term" value="F:DNA helicase activity"/>
    <property type="evidence" value="ECO:0007669"/>
    <property type="project" value="TreeGrafter"/>
</dbReference>
<gene>
    <name evidence="5" type="ORF">S03H2_05439</name>
</gene>
<evidence type="ECO:0000256" key="3">
    <source>
        <dbReference type="SAM" id="MobiDB-lite"/>
    </source>
</evidence>
<sequence>MSINVESLRKILELECKKGYADSAVFGGLDKFLRNWAGQAIASITDPQFLNRFHKLHLVNPKYASLTKQQRKEWIKAVLDFLAEEEPREAEGGEAKPTPMANKTSSRARVPRTVVSQSIDSPITVIRGISSSLATKFSKLGVKTVRDLLYFFPHRHLDYSQRKSISQLTEGEEETIIANVWQAQETRLGGRRSTEAIVGDETGNVRIVWFNNPYLAKKLATNTRIVVSGRVSLFNGRHVFESPEWELVEDRELIHTGRLVPLYSLTRGLRPRQVRKLMKGVIDQWAWQVEDFLPPELKQRCNLLELPQAISQAHYPEDEAVKARARVRLAFDELFVLQLGVLSKKRDWQEGQPGSPFSVKTSVLDAFLKSLPFELTTAQQKVLKELLDDLQKPQPMSRL</sequence>
<feature type="domain" description="RecG wedge" evidence="4">
    <location>
        <begin position="123"/>
        <end position="282"/>
    </location>
</feature>
<evidence type="ECO:0000256" key="1">
    <source>
        <dbReference type="ARBA" id="ARBA00022801"/>
    </source>
</evidence>
<keyword evidence="2" id="KW-0547">Nucleotide-binding</keyword>
<dbReference type="EMBL" id="BARU01002269">
    <property type="protein sequence ID" value="GAH26077.1"/>
    <property type="molecule type" value="Genomic_DNA"/>
</dbReference>
<keyword evidence="1" id="KW-0378">Hydrolase</keyword>
<dbReference type="PANTHER" id="PTHR47964">
    <property type="entry name" value="ATP-DEPENDENT DNA HELICASE HOMOLOG RECG, CHLOROPLASTIC"/>
    <property type="match status" value="1"/>
</dbReference>
<dbReference type="InterPro" id="IPR012340">
    <property type="entry name" value="NA-bd_OB-fold"/>
</dbReference>
<dbReference type="GO" id="GO:0016787">
    <property type="term" value="F:hydrolase activity"/>
    <property type="evidence" value="ECO:0007669"/>
    <property type="project" value="UniProtKB-KW"/>
</dbReference>
<dbReference type="GO" id="GO:0006281">
    <property type="term" value="P:DNA repair"/>
    <property type="evidence" value="ECO:0007669"/>
    <property type="project" value="InterPro"/>
</dbReference>
<evidence type="ECO:0000259" key="4">
    <source>
        <dbReference type="Pfam" id="PF17191"/>
    </source>
</evidence>
<reference evidence="5" key="1">
    <citation type="journal article" date="2014" name="Front. Microbiol.">
        <title>High frequency of phylogenetically diverse reductive dehalogenase-homologous genes in deep subseafloor sedimentary metagenomes.</title>
        <authorList>
            <person name="Kawai M."/>
            <person name="Futagami T."/>
            <person name="Toyoda A."/>
            <person name="Takaki Y."/>
            <person name="Nishi S."/>
            <person name="Hori S."/>
            <person name="Arai W."/>
            <person name="Tsubouchi T."/>
            <person name="Morono Y."/>
            <person name="Uchiyama I."/>
            <person name="Ito T."/>
            <person name="Fujiyama A."/>
            <person name="Inagaki F."/>
            <person name="Takami H."/>
        </authorList>
    </citation>
    <scope>NUCLEOTIDE SEQUENCE</scope>
    <source>
        <strain evidence="5">Expedition CK06-06</strain>
    </source>
</reference>
<feature type="region of interest" description="Disordered" evidence="3">
    <location>
        <begin position="88"/>
        <end position="111"/>
    </location>
</feature>
<dbReference type="InterPro" id="IPR033454">
    <property type="entry name" value="RecG_wedge"/>
</dbReference>
<protein>
    <recommendedName>
        <fullName evidence="4">RecG wedge domain-containing protein</fullName>
    </recommendedName>
</protein>
<keyword evidence="2" id="KW-0347">Helicase</keyword>
<organism evidence="5">
    <name type="scientific">marine sediment metagenome</name>
    <dbReference type="NCBI Taxonomy" id="412755"/>
    <lineage>
        <taxon>unclassified sequences</taxon>
        <taxon>metagenomes</taxon>
        <taxon>ecological metagenomes</taxon>
    </lineage>
</organism>
<dbReference type="InterPro" id="IPR027417">
    <property type="entry name" value="P-loop_NTPase"/>
</dbReference>
<dbReference type="AlphaFoldDB" id="X1E0M7"/>